<feature type="region of interest" description="Disordered" evidence="1">
    <location>
        <begin position="127"/>
        <end position="165"/>
    </location>
</feature>
<accession>A0A026WSH2</accession>
<feature type="compositionally biased region" description="Basic residues" evidence="1">
    <location>
        <begin position="39"/>
        <end position="50"/>
    </location>
</feature>
<feature type="region of interest" description="Disordered" evidence="1">
    <location>
        <begin position="1"/>
        <end position="77"/>
    </location>
</feature>
<dbReference type="AlphaFoldDB" id="A0A026WSH2"/>
<evidence type="ECO:0000313" key="2">
    <source>
        <dbReference type="EMBL" id="EZA58982.1"/>
    </source>
</evidence>
<proteinExistence type="predicted"/>
<protein>
    <submittedName>
        <fullName evidence="2">Uncharacterized protein</fullName>
    </submittedName>
</protein>
<sequence>MKKTPPQKKKKRKQQLEGERHRRWRGSISGRGCYGANNRRLKRKNKGLAVHHRDFRPSQGLRGGDPREEERAQNALSPWLSPSTLLYGTRTGSPYSNVVAAAAAAAAAPSFPYPAALPWPWQPPPPVAMISRRSSPPTATSLRYAPYPPTASTPPPLRARPTSPN</sequence>
<reference evidence="2 3" key="1">
    <citation type="journal article" date="2014" name="Curr. Biol.">
        <title>The genome of the clonal raider ant Cerapachys biroi.</title>
        <authorList>
            <person name="Oxley P.R."/>
            <person name="Ji L."/>
            <person name="Fetter-Pruneda I."/>
            <person name="McKenzie S.K."/>
            <person name="Li C."/>
            <person name="Hu H."/>
            <person name="Zhang G."/>
            <person name="Kronauer D.J."/>
        </authorList>
    </citation>
    <scope>NUCLEOTIDE SEQUENCE [LARGE SCALE GENOMIC DNA]</scope>
</reference>
<feature type="compositionally biased region" description="Polar residues" evidence="1">
    <location>
        <begin position="132"/>
        <end position="141"/>
    </location>
</feature>
<dbReference type="EMBL" id="KK107111">
    <property type="protein sequence ID" value="EZA58982.1"/>
    <property type="molecule type" value="Genomic_DNA"/>
</dbReference>
<evidence type="ECO:0000313" key="3">
    <source>
        <dbReference type="Proteomes" id="UP000053097"/>
    </source>
</evidence>
<gene>
    <name evidence="2" type="ORF">X777_16942</name>
</gene>
<dbReference type="STRING" id="2015173.A0A026WSH2"/>
<name>A0A026WSH2_OOCBI</name>
<feature type="compositionally biased region" description="Pro residues" evidence="1">
    <location>
        <begin position="146"/>
        <end position="165"/>
    </location>
</feature>
<organism evidence="2 3">
    <name type="scientific">Ooceraea biroi</name>
    <name type="common">Clonal raider ant</name>
    <name type="synonym">Cerapachys biroi</name>
    <dbReference type="NCBI Taxonomy" id="2015173"/>
    <lineage>
        <taxon>Eukaryota</taxon>
        <taxon>Metazoa</taxon>
        <taxon>Ecdysozoa</taxon>
        <taxon>Arthropoda</taxon>
        <taxon>Hexapoda</taxon>
        <taxon>Insecta</taxon>
        <taxon>Pterygota</taxon>
        <taxon>Neoptera</taxon>
        <taxon>Endopterygota</taxon>
        <taxon>Hymenoptera</taxon>
        <taxon>Apocrita</taxon>
        <taxon>Aculeata</taxon>
        <taxon>Formicoidea</taxon>
        <taxon>Formicidae</taxon>
        <taxon>Dorylinae</taxon>
        <taxon>Ooceraea</taxon>
    </lineage>
</organism>
<evidence type="ECO:0000256" key="1">
    <source>
        <dbReference type="SAM" id="MobiDB-lite"/>
    </source>
</evidence>
<keyword evidence="3" id="KW-1185">Reference proteome</keyword>
<dbReference type="Proteomes" id="UP000053097">
    <property type="component" value="Unassembled WGS sequence"/>
</dbReference>
<feature type="compositionally biased region" description="Basic residues" evidence="1">
    <location>
        <begin position="1"/>
        <end position="13"/>
    </location>
</feature>